<dbReference type="Proteomes" id="UP000545037">
    <property type="component" value="Unassembled WGS sequence"/>
</dbReference>
<dbReference type="Pfam" id="PF02104">
    <property type="entry name" value="SURF1"/>
    <property type="match status" value="1"/>
</dbReference>
<dbReference type="InterPro" id="IPR045214">
    <property type="entry name" value="Surf1/Surf4"/>
</dbReference>
<proteinExistence type="inferred from homology"/>
<dbReference type="CDD" id="cd06662">
    <property type="entry name" value="SURF1"/>
    <property type="match status" value="1"/>
</dbReference>
<keyword evidence="3 6" id="KW-0812">Transmembrane</keyword>
<evidence type="ECO:0000256" key="2">
    <source>
        <dbReference type="ARBA" id="ARBA00007165"/>
    </source>
</evidence>
<dbReference type="PROSITE" id="PS50895">
    <property type="entry name" value="SURF1"/>
    <property type="match status" value="1"/>
</dbReference>
<dbReference type="RefSeq" id="WP_183212007.1">
    <property type="nucleotide sequence ID" value="NZ_JACHOR010000001.1"/>
</dbReference>
<reference evidence="7 8" key="1">
    <citation type="submission" date="2020-08" db="EMBL/GenBank/DDBJ databases">
        <title>Genomic Encyclopedia of Type Strains, Phase IV (KMG-IV): sequencing the most valuable type-strain genomes for metagenomic binning, comparative biology and taxonomic classification.</title>
        <authorList>
            <person name="Goeker M."/>
        </authorList>
    </citation>
    <scope>NUCLEOTIDE SEQUENCE [LARGE SCALE GENOMIC DNA]</scope>
    <source>
        <strain evidence="7 8">DSM 4737</strain>
    </source>
</reference>
<dbReference type="EMBL" id="JACHOR010000001">
    <property type="protein sequence ID" value="MBB5745076.1"/>
    <property type="molecule type" value="Genomic_DNA"/>
</dbReference>
<sequence>MKRFPWGLTLVVVPAVAVLIGLGSWQLQRLAWKNGLIAGSGVAATQPRVPLLDIYGDGTSLEFRRITVECAGLASAPFVEMRSIVDGDGGVRLYSLCRSEGIKTPLLVDRGFVADDVTERPPVAVSDTPLAIEGELRQVPAASWLTPASDGKTFYAPEPAAMAKALGAPGPAGPVMIFATVSTNPGFAALRPSAPPASFSNNHLGYALTWFGLALALVGVYVAMLGRSRSSSRSGSTAPGKKDIP</sequence>
<evidence type="ECO:0000313" key="8">
    <source>
        <dbReference type="Proteomes" id="UP000545037"/>
    </source>
</evidence>
<name>A0A7W9FD51_9CAUL</name>
<dbReference type="InterPro" id="IPR002994">
    <property type="entry name" value="Surf1/Shy1"/>
</dbReference>
<keyword evidence="6" id="KW-1003">Cell membrane</keyword>
<evidence type="ECO:0000256" key="5">
    <source>
        <dbReference type="ARBA" id="ARBA00023136"/>
    </source>
</evidence>
<comment type="subcellular location">
    <subcellularLocation>
        <location evidence="6">Cell membrane</location>
        <topology evidence="6">Multi-pass membrane protein</topology>
    </subcellularLocation>
    <subcellularLocation>
        <location evidence="1">Membrane</location>
    </subcellularLocation>
</comment>
<evidence type="ECO:0000256" key="1">
    <source>
        <dbReference type="ARBA" id="ARBA00004370"/>
    </source>
</evidence>
<accession>A0A7W9FD51</accession>
<comment type="caution">
    <text evidence="6">Lacks conserved residue(s) required for the propagation of feature annotation.</text>
</comment>
<evidence type="ECO:0000256" key="4">
    <source>
        <dbReference type="ARBA" id="ARBA00022989"/>
    </source>
</evidence>
<feature type="transmembrane region" description="Helical" evidence="6">
    <location>
        <begin position="204"/>
        <end position="224"/>
    </location>
</feature>
<keyword evidence="4 6" id="KW-1133">Transmembrane helix</keyword>
<keyword evidence="8" id="KW-1185">Reference proteome</keyword>
<evidence type="ECO:0000256" key="6">
    <source>
        <dbReference type="RuleBase" id="RU363076"/>
    </source>
</evidence>
<evidence type="ECO:0000313" key="7">
    <source>
        <dbReference type="EMBL" id="MBB5745076.1"/>
    </source>
</evidence>
<evidence type="ECO:0000256" key="3">
    <source>
        <dbReference type="ARBA" id="ARBA00022692"/>
    </source>
</evidence>
<dbReference type="AlphaFoldDB" id="A0A7W9FD51"/>
<dbReference type="PANTHER" id="PTHR23427">
    <property type="entry name" value="SURFEIT LOCUS PROTEIN"/>
    <property type="match status" value="1"/>
</dbReference>
<protein>
    <recommendedName>
        <fullName evidence="6">SURF1-like protein</fullName>
    </recommendedName>
</protein>
<gene>
    <name evidence="7" type="ORF">GGR13_000648</name>
</gene>
<dbReference type="GO" id="GO:0005886">
    <property type="term" value="C:plasma membrane"/>
    <property type="evidence" value="ECO:0007669"/>
    <property type="project" value="UniProtKB-SubCell"/>
</dbReference>
<comment type="caution">
    <text evidence="7">The sequence shown here is derived from an EMBL/GenBank/DDBJ whole genome shotgun (WGS) entry which is preliminary data.</text>
</comment>
<keyword evidence="5 6" id="KW-0472">Membrane</keyword>
<organism evidence="7 8">
    <name type="scientific">Brevundimonas variabilis</name>
    <dbReference type="NCBI Taxonomy" id="74312"/>
    <lineage>
        <taxon>Bacteria</taxon>
        <taxon>Pseudomonadati</taxon>
        <taxon>Pseudomonadota</taxon>
        <taxon>Alphaproteobacteria</taxon>
        <taxon>Caulobacterales</taxon>
        <taxon>Caulobacteraceae</taxon>
        <taxon>Brevundimonas</taxon>
    </lineage>
</organism>
<comment type="similarity">
    <text evidence="2 6">Belongs to the SURF1 family.</text>
</comment>
<dbReference type="PANTHER" id="PTHR23427:SF2">
    <property type="entry name" value="SURFEIT LOCUS PROTEIN 1"/>
    <property type="match status" value="1"/>
</dbReference>